<dbReference type="InterPro" id="IPR000160">
    <property type="entry name" value="GGDEF_dom"/>
</dbReference>
<dbReference type="InterPro" id="IPR000014">
    <property type="entry name" value="PAS"/>
</dbReference>
<evidence type="ECO:0000259" key="9">
    <source>
        <dbReference type="PROSITE" id="PS50839"/>
    </source>
</evidence>
<dbReference type="OrthoDB" id="9813903at2"/>
<feature type="transmembrane region" description="Helical" evidence="6">
    <location>
        <begin position="318"/>
        <end position="341"/>
    </location>
</feature>
<dbReference type="Pfam" id="PF13426">
    <property type="entry name" value="PAS_9"/>
    <property type="match status" value="1"/>
</dbReference>
<evidence type="ECO:0000313" key="11">
    <source>
        <dbReference type="EMBL" id="SDX84075.1"/>
    </source>
</evidence>
<dbReference type="GO" id="GO:0007165">
    <property type="term" value="P:signal transduction"/>
    <property type="evidence" value="ECO:0007669"/>
    <property type="project" value="UniProtKB-ARBA"/>
</dbReference>
<feature type="domain" description="PAS" evidence="7">
    <location>
        <begin position="368"/>
        <end position="440"/>
    </location>
</feature>
<dbReference type="InterPro" id="IPR052155">
    <property type="entry name" value="Biofilm_reg_signaling"/>
</dbReference>
<dbReference type="SMART" id="SM00086">
    <property type="entry name" value="PAC"/>
    <property type="match status" value="3"/>
</dbReference>
<dbReference type="Gene3D" id="3.30.450.350">
    <property type="entry name" value="CHASE domain"/>
    <property type="match status" value="1"/>
</dbReference>
<evidence type="ECO:0000256" key="4">
    <source>
        <dbReference type="ARBA" id="ARBA00022989"/>
    </source>
</evidence>
<feature type="domain" description="PAC" evidence="8">
    <location>
        <begin position="588"/>
        <end position="640"/>
    </location>
</feature>
<evidence type="ECO:0000256" key="3">
    <source>
        <dbReference type="ARBA" id="ARBA00022692"/>
    </source>
</evidence>
<proteinExistence type="predicted"/>
<feature type="domain" description="GGDEF" evidence="10">
    <location>
        <begin position="803"/>
        <end position="932"/>
    </location>
</feature>
<dbReference type="PROSITE" id="PS50112">
    <property type="entry name" value="PAS"/>
    <property type="match status" value="2"/>
</dbReference>
<dbReference type="SUPFAM" id="SSF55073">
    <property type="entry name" value="Nucleotide cyclase"/>
    <property type="match status" value="1"/>
</dbReference>
<dbReference type="FunFam" id="3.30.70.270:FF:000001">
    <property type="entry name" value="Diguanylate cyclase domain protein"/>
    <property type="match status" value="1"/>
</dbReference>
<comment type="cofactor">
    <cofactor evidence="1">
        <name>Mg(2+)</name>
        <dbReference type="ChEBI" id="CHEBI:18420"/>
    </cofactor>
</comment>
<dbReference type="PANTHER" id="PTHR44757">
    <property type="entry name" value="DIGUANYLATE CYCLASE DGCP"/>
    <property type="match status" value="1"/>
</dbReference>
<dbReference type="EMBL" id="FNNU01000006">
    <property type="protein sequence ID" value="SDX84075.1"/>
    <property type="molecule type" value="Genomic_DNA"/>
</dbReference>
<sequence>MKRPNAFKKNRGYIDPATAGWMTIGASLIVGALITVAVSIVTRHFYEQQLQERFELAAVERASLARERLIDQTQRLDALRRFFVFSEDVDRRSFEGYSEPLLNDTFALTWYPRIEASARDAFEAAVRQDGVADFRIRELADPEGDDLALRPAGERAEYFPLLYSVSHQAPRRPLGFDLLSYGSLQPLLDRARTENRTIISESIALFGSRRPQDRGLLIFAPVYNATPSSPSGALQGYVGALVSLQSLMESGISDKSRHNLMVELLDVTGDSPQSLYRSEDLAAHSEMRYALQFPLDNRLFELRIQPTDLFMQANQSPLVIWVVLFGIVLTLLISAFLYSLVNQRQRALALVTERTADLRAREQELAASERRWSFALDGSGDGVWDWDMRTDTMFFSGAWKSGLGYAEEDIGSGLDEWSKRVHPDDLPRAVDTLQRHFDGELPSYLCEYRMLRRDGTWAWILDRGKVVERDAEGKPTRAIGTHSDVSWRKAAELELARAHGQLSGLLDAATQVSIVATDMQGQVMTFNVGAQRMLGYSAQEAVGQLSVLQLHDPEELQRRAEELGQQLGRPVEPLEAIAFEVLRENRHDEREWTFVRRDGSRLTVNLVLTGIRDEAGTLVGILGIATDITERRRVRAALEARDQLLEKLSSRVPGVIYQYQLNPDGTASYPYVSAGIREVYEIEPEALRRDASLIHERVHPDDRARVDESIQRSAERLSFWTEDYRALLPGKGLRWFRAEALPERLADGAVLWHGYLSDITGLKLVEQELRELSITDSLTGVYNRRYFQQQLEIQIVRLQRHPGALSVVMLDIDRFKQINDQFGHGTGDLVLKRISQRIGQRVRRSDVFCRLGGEEFAVLCPDTDLQQAEILARALLEELRRDPVEGVGVATASFGVALWQAGEDADALLRRADAGVYAAKQAGRDRVVVNYG</sequence>
<dbReference type="GO" id="GO:0005886">
    <property type="term" value="C:plasma membrane"/>
    <property type="evidence" value="ECO:0007669"/>
    <property type="project" value="UniProtKB-SubCell"/>
</dbReference>
<dbReference type="SMART" id="SM01079">
    <property type="entry name" value="CHASE"/>
    <property type="match status" value="1"/>
</dbReference>
<dbReference type="RefSeq" id="WP_090231330.1">
    <property type="nucleotide sequence ID" value="NZ_FNNU01000006.1"/>
</dbReference>
<dbReference type="Pfam" id="PF08447">
    <property type="entry name" value="PAS_3"/>
    <property type="match status" value="2"/>
</dbReference>
<dbReference type="SMART" id="SM00091">
    <property type="entry name" value="PAS"/>
    <property type="match status" value="3"/>
</dbReference>
<accession>A0A1H3EZP6</accession>
<dbReference type="InterPro" id="IPR043128">
    <property type="entry name" value="Rev_trsase/Diguanyl_cyclase"/>
</dbReference>
<dbReference type="Gene3D" id="3.30.70.270">
    <property type="match status" value="1"/>
</dbReference>
<evidence type="ECO:0000256" key="1">
    <source>
        <dbReference type="ARBA" id="ARBA00001946"/>
    </source>
</evidence>
<dbReference type="AlphaFoldDB" id="A0A1H3EZP6"/>
<keyword evidence="12" id="KW-1185">Reference proteome</keyword>
<name>A0A1H3EZP6_9PSED</name>
<evidence type="ECO:0000259" key="10">
    <source>
        <dbReference type="PROSITE" id="PS50887"/>
    </source>
</evidence>
<feature type="domain" description="PAS" evidence="7">
    <location>
        <begin position="498"/>
        <end position="570"/>
    </location>
</feature>
<dbReference type="STRING" id="1007099.SAMN05216287_3937"/>
<dbReference type="InterPro" id="IPR001610">
    <property type="entry name" value="PAC"/>
</dbReference>
<dbReference type="PROSITE" id="PS50839">
    <property type="entry name" value="CHASE"/>
    <property type="match status" value="1"/>
</dbReference>
<evidence type="ECO:0000259" key="8">
    <source>
        <dbReference type="PROSITE" id="PS50113"/>
    </source>
</evidence>
<dbReference type="PROSITE" id="PS50113">
    <property type="entry name" value="PAC"/>
    <property type="match status" value="2"/>
</dbReference>
<evidence type="ECO:0000256" key="5">
    <source>
        <dbReference type="ARBA" id="ARBA00023136"/>
    </source>
</evidence>
<dbReference type="InterPro" id="IPR013655">
    <property type="entry name" value="PAS_fold_3"/>
</dbReference>
<evidence type="ECO:0000259" key="7">
    <source>
        <dbReference type="PROSITE" id="PS50112"/>
    </source>
</evidence>
<dbReference type="Gene3D" id="3.30.450.20">
    <property type="entry name" value="PAS domain"/>
    <property type="match status" value="3"/>
</dbReference>
<evidence type="ECO:0000313" key="12">
    <source>
        <dbReference type="Proteomes" id="UP000243778"/>
    </source>
</evidence>
<dbReference type="InterPro" id="IPR029787">
    <property type="entry name" value="Nucleotide_cyclase"/>
</dbReference>
<reference evidence="12" key="1">
    <citation type="submission" date="2016-10" db="EMBL/GenBank/DDBJ databases">
        <authorList>
            <person name="Varghese N."/>
            <person name="Submissions S."/>
        </authorList>
    </citation>
    <scope>NUCLEOTIDE SEQUENCE [LARGE SCALE GENOMIC DNA]</scope>
    <source>
        <strain evidence="12">NRRL B-59562</strain>
    </source>
</reference>
<dbReference type="Pfam" id="PF03924">
    <property type="entry name" value="CHASE"/>
    <property type="match status" value="1"/>
</dbReference>
<dbReference type="InterPro" id="IPR035965">
    <property type="entry name" value="PAS-like_dom_sf"/>
</dbReference>
<feature type="domain" description="PAC" evidence="8">
    <location>
        <begin position="444"/>
        <end position="497"/>
    </location>
</feature>
<dbReference type="PROSITE" id="PS50887">
    <property type="entry name" value="GGDEF"/>
    <property type="match status" value="1"/>
</dbReference>
<feature type="domain" description="CHASE" evidence="9">
    <location>
        <begin position="85"/>
        <end position="303"/>
    </location>
</feature>
<dbReference type="NCBIfam" id="TIGR00229">
    <property type="entry name" value="sensory_box"/>
    <property type="match status" value="2"/>
</dbReference>
<dbReference type="SMART" id="SM00267">
    <property type="entry name" value="GGDEF"/>
    <property type="match status" value="1"/>
</dbReference>
<dbReference type="CDD" id="cd00130">
    <property type="entry name" value="PAS"/>
    <property type="match status" value="3"/>
</dbReference>
<keyword evidence="3 6" id="KW-0812">Transmembrane</keyword>
<organism evidence="11 12">
    <name type="scientific">Pseudomonas kuykendallii</name>
    <dbReference type="NCBI Taxonomy" id="1007099"/>
    <lineage>
        <taxon>Bacteria</taxon>
        <taxon>Pseudomonadati</taxon>
        <taxon>Pseudomonadota</taxon>
        <taxon>Gammaproteobacteria</taxon>
        <taxon>Pseudomonadales</taxon>
        <taxon>Pseudomonadaceae</taxon>
        <taxon>Pseudomonas</taxon>
    </lineage>
</organism>
<dbReference type="InterPro" id="IPR042240">
    <property type="entry name" value="CHASE_sf"/>
</dbReference>
<keyword evidence="4 6" id="KW-1133">Transmembrane helix</keyword>
<dbReference type="SUPFAM" id="SSF55785">
    <property type="entry name" value="PYP-like sensor domain (PAS domain)"/>
    <property type="match status" value="3"/>
</dbReference>
<dbReference type="GO" id="GO:0003824">
    <property type="term" value="F:catalytic activity"/>
    <property type="evidence" value="ECO:0007669"/>
    <property type="project" value="UniProtKB-ARBA"/>
</dbReference>
<dbReference type="InterPro" id="IPR006189">
    <property type="entry name" value="CHASE_dom"/>
</dbReference>
<dbReference type="CDD" id="cd01949">
    <property type="entry name" value="GGDEF"/>
    <property type="match status" value="1"/>
</dbReference>
<feature type="transmembrane region" description="Helical" evidence="6">
    <location>
        <begin position="20"/>
        <end position="41"/>
    </location>
</feature>
<dbReference type="InterPro" id="IPR000700">
    <property type="entry name" value="PAS-assoc_C"/>
</dbReference>
<evidence type="ECO:0000256" key="2">
    <source>
        <dbReference type="ARBA" id="ARBA00004533"/>
    </source>
</evidence>
<protein>
    <submittedName>
        <fullName evidence="11">PAS domain S-box-containing protein/diguanylate cyclase (GGDEF) domain-containing protein</fullName>
    </submittedName>
</protein>
<dbReference type="Proteomes" id="UP000243778">
    <property type="component" value="Unassembled WGS sequence"/>
</dbReference>
<keyword evidence="5 6" id="KW-0472">Membrane</keyword>
<dbReference type="NCBIfam" id="TIGR00254">
    <property type="entry name" value="GGDEF"/>
    <property type="match status" value="1"/>
</dbReference>
<dbReference type="PANTHER" id="PTHR44757:SF2">
    <property type="entry name" value="BIOFILM ARCHITECTURE MAINTENANCE PROTEIN MBAA"/>
    <property type="match status" value="1"/>
</dbReference>
<evidence type="ECO:0000256" key="6">
    <source>
        <dbReference type="SAM" id="Phobius"/>
    </source>
</evidence>
<comment type="subcellular location">
    <subcellularLocation>
        <location evidence="2">Cell inner membrane</location>
    </subcellularLocation>
</comment>
<dbReference type="Pfam" id="PF00990">
    <property type="entry name" value="GGDEF"/>
    <property type="match status" value="1"/>
</dbReference>
<gene>
    <name evidence="11" type="ORF">SAMN05216287_3937</name>
</gene>